<protein>
    <recommendedName>
        <fullName evidence="4">Integral membrane protein</fullName>
    </recommendedName>
</protein>
<keyword evidence="3" id="KW-1185">Reference proteome</keyword>
<name>A0A9W4EDI3_9ACTN</name>
<feature type="transmembrane region" description="Helical" evidence="1">
    <location>
        <begin position="49"/>
        <end position="70"/>
    </location>
</feature>
<evidence type="ECO:0000256" key="1">
    <source>
        <dbReference type="SAM" id="Phobius"/>
    </source>
</evidence>
<keyword evidence="1" id="KW-1133">Transmembrane helix</keyword>
<evidence type="ECO:0000313" key="3">
    <source>
        <dbReference type="Proteomes" id="UP001153328"/>
    </source>
</evidence>
<feature type="transmembrane region" description="Helical" evidence="1">
    <location>
        <begin position="149"/>
        <end position="167"/>
    </location>
</feature>
<evidence type="ECO:0008006" key="4">
    <source>
        <dbReference type="Google" id="ProtNLM"/>
    </source>
</evidence>
<proteinExistence type="predicted"/>
<dbReference type="RefSeq" id="WP_205045883.1">
    <property type="nucleotide sequence ID" value="NZ_CAJVAX010000008.1"/>
</dbReference>
<accession>A0A9W4EDI3</accession>
<evidence type="ECO:0000313" key="2">
    <source>
        <dbReference type="EMBL" id="CAG7623444.1"/>
    </source>
</evidence>
<dbReference type="AlphaFoldDB" id="A0A9W4EDI3"/>
<keyword evidence="1" id="KW-0812">Transmembrane</keyword>
<feature type="transmembrane region" description="Helical" evidence="1">
    <location>
        <begin position="118"/>
        <end position="137"/>
    </location>
</feature>
<gene>
    <name evidence="2" type="ORF">SBRY_160040</name>
</gene>
<organism evidence="2 3">
    <name type="scientific">Actinacidiphila bryophytorum</name>
    <dbReference type="NCBI Taxonomy" id="1436133"/>
    <lineage>
        <taxon>Bacteria</taxon>
        <taxon>Bacillati</taxon>
        <taxon>Actinomycetota</taxon>
        <taxon>Actinomycetes</taxon>
        <taxon>Kitasatosporales</taxon>
        <taxon>Streptomycetaceae</taxon>
        <taxon>Actinacidiphila</taxon>
    </lineage>
</organism>
<feature type="transmembrane region" description="Helical" evidence="1">
    <location>
        <begin position="91"/>
        <end position="112"/>
    </location>
</feature>
<comment type="caution">
    <text evidence="2">The sequence shown here is derived from an EMBL/GenBank/DDBJ whole genome shotgun (WGS) entry which is preliminary data.</text>
</comment>
<keyword evidence="1" id="KW-0472">Membrane</keyword>
<sequence>MTLQGTATGPLGVPWQRLLFGGVYGTVLASSLASALDSDSGEPNAGYDALWILVAALAAAAAHGYAHAISHWTADGKKATAESVRAVLAEWPLVASALPTVAAVAGAAAGWWGEQAAVDVILTVNTVTLFGWGLLAARTAGQGWAASCRVGAVDVLLGLFIVSANALTH</sequence>
<reference evidence="2" key="1">
    <citation type="submission" date="2021-06" db="EMBL/GenBank/DDBJ databases">
        <authorList>
            <person name="Arsene-Ploetze F."/>
        </authorList>
    </citation>
    <scope>NUCLEOTIDE SEQUENCE</scope>
    <source>
        <strain evidence="2">SBRY1</strain>
    </source>
</reference>
<dbReference type="Proteomes" id="UP001153328">
    <property type="component" value="Unassembled WGS sequence"/>
</dbReference>
<dbReference type="EMBL" id="CAJVAX010000008">
    <property type="protein sequence ID" value="CAG7623444.1"/>
    <property type="molecule type" value="Genomic_DNA"/>
</dbReference>